<dbReference type="InterPro" id="IPR016662">
    <property type="entry name" value="Acyl-CoA_thioEstase_long-chain"/>
</dbReference>
<feature type="domain" description="Acyl-CoA thioester hydrolase/bile acid-CoA amino acid N-acetyltransferase" evidence="4">
    <location>
        <begin position="73"/>
        <end position="192"/>
    </location>
</feature>
<evidence type="ECO:0000313" key="7">
    <source>
        <dbReference type="Proteomes" id="UP000327468"/>
    </source>
</evidence>
<reference evidence="6 7" key="1">
    <citation type="submission" date="2019-06" db="EMBL/GenBank/DDBJ databases">
        <title>A chromosome-scale genome assembly of the striped catfish, Pangasianodon hypophthalmus.</title>
        <authorList>
            <person name="Wen M."/>
            <person name="Zahm M."/>
            <person name="Roques C."/>
            <person name="Cabau C."/>
            <person name="Klopp C."/>
            <person name="Donnadieu C."/>
            <person name="Jouanno E."/>
            <person name="Avarre J.-C."/>
            <person name="Campet M."/>
            <person name="Ha T.T.T."/>
            <person name="Dugue R."/>
            <person name="Lampietro C."/>
            <person name="Louis A."/>
            <person name="Herpin A."/>
            <person name="Echchiki A."/>
            <person name="Berthelot C."/>
            <person name="Parey E."/>
            <person name="Roest-Crollius H."/>
            <person name="Braasch I."/>
            <person name="Postlethwait J."/>
            <person name="Bobe J."/>
            <person name="Montfort J."/>
            <person name="Bouchez O."/>
            <person name="Begum T."/>
            <person name="Schartl M."/>
            <person name="Guiguen Y."/>
        </authorList>
    </citation>
    <scope>NUCLEOTIDE SEQUENCE [LARGE SCALE GENOMIC DNA]</scope>
    <source>
        <strain evidence="6 7">Indonesia</strain>
        <tissue evidence="6">Blood</tissue>
    </source>
</reference>
<sequence length="463" mass="51077">MCAEGHRAAIRGVGFTQRDLATRVQRHDMALYLRARELFRINARKLCSSPCSSSSSSCGVQLRILPSSSCFFDEAVQIKLSGLNPGQHVELRAKHKDDKGVVFKASAAYQADAHGEVDVSRQPSTGGSYTGVEPMGLFWSMLPESPHKKLLKRDASSPVLIHIEAHRDGQILTAETNTRRFMADGVLRVPVRDGRLRGTLFIPPGEGPFPGIIDLYTLGGTVCEPRAALLANKGFVVFALAFYGYQDMPKTVDKLDLEYFEEGVTFLQMQPKVKKTGIGIISISKSGDLALSMASFLPNISATVCINTCNANVLFPLHYKDVVIPSFVGSTKRIRVTKSGILDIRDILNDPMEEEKDRATVIPIERASCRFLFIVSGDDRNWNSSFFAEQACSRLKAHGKANYDMVSYPTAGHFMEVPYMPHHPSGLHAAVSQVVTFGGEPKAHAHAQVDAWRRVQEFLKTHL</sequence>
<comment type="similarity">
    <text evidence="1">Belongs to the C/M/P thioester hydrolase family.</text>
</comment>
<dbReference type="Proteomes" id="UP000327468">
    <property type="component" value="Chromosome 19"/>
</dbReference>
<dbReference type="GO" id="GO:0047617">
    <property type="term" value="F:fatty acyl-CoA hydrolase activity"/>
    <property type="evidence" value="ECO:0007669"/>
    <property type="project" value="TreeGrafter"/>
</dbReference>
<evidence type="ECO:0008006" key="8">
    <source>
        <dbReference type="Google" id="ProtNLM"/>
    </source>
</evidence>
<evidence type="ECO:0000313" key="6">
    <source>
        <dbReference type="EMBL" id="KAB5540095.1"/>
    </source>
</evidence>
<evidence type="ECO:0000259" key="4">
    <source>
        <dbReference type="Pfam" id="PF04775"/>
    </source>
</evidence>
<keyword evidence="2" id="KW-0443">Lipid metabolism</keyword>
<evidence type="ECO:0000256" key="2">
    <source>
        <dbReference type="ARBA" id="ARBA00022832"/>
    </source>
</evidence>
<dbReference type="FunFam" id="3.40.50.1820:FF:000024">
    <property type="entry name" value="acyl-coenzyme A thioesterase 4"/>
    <property type="match status" value="1"/>
</dbReference>
<dbReference type="Pfam" id="PF04775">
    <property type="entry name" value="Bile_Hydr_Trans"/>
    <property type="match status" value="1"/>
</dbReference>
<comment type="caution">
    <text evidence="6">The sequence shown here is derived from an EMBL/GenBank/DDBJ whole genome shotgun (WGS) entry which is preliminary data.</text>
</comment>
<accession>A0A5N5LBD9</accession>
<dbReference type="EMBL" id="VFJC01000020">
    <property type="protein sequence ID" value="KAB5540095.1"/>
    <property type="molecule type" value="Genomic_DNA"/>
</dbReference>
<feature type="active site" description="Charge relay system" evidence="3">
    <location>
        <position position="379"/>
    </location>
</feature>
<dbReference type="InterPro" id="IPR014940">
    <property type="entry name" value="BAAT_C"/>
</dbReference>
<gene>
    <name evidence="6" type="ORF">PHYPO_G00097400</name>
</gene>
<name>A0A5N5LBD9_PANHP</name>
<dbReference type="GO" id="GO:0006637">
    <property type="term" value="P:acyl-CoA metabolic process"/>
    <property type="evidence" value="ECO:0007669"/>
    <property type="project" value="InterPro"/>
</dbReference>
<organism evidence="6 7">
    <name type="scientific">Pangasianodon hypophthalmus</name>
    <name type="common">Striped catfish</name>
    <name type="synonym">Helicophagus hypophthalmus</name>
    <dbReference type="NCBI Taxonomy" id="310915"/>
    <lineage>
        <taxon>Eukaryota</taxon>
        <taxon>Metazoa</taxon>
        <taxon>Chordata</taxon>
        <taxon>Craniata</taxon>
        <taxon>Vertebrata</taxon>
        <taxon>Euteleostomi</taxon>
        <taxon>Actinopterygii</taxon>
        <taxon>Neopterygii</taxon>
        <taxon>Teleostei</taxon>
        <taxon>Ostariophysi</taxon>
        <taxon>Siluriformes</taxon>
        <taxon>Pangasiidae</taxon>
        <taxon>Pangasianodon</taxon>
    </lineage>
</organism>
<evidence type="ECO:0000256" key="3">
    <source>
        <dbReference type="PIRSR" id="PIRSR016521-1"/>
    </source>
</evidence>
<feature type="active site" description="Charge relay system" evidence="3">
    <location>
        <position position="284"/>
    </location>
</feature>
<dbReference type="InterPro" id="IPR029058">
    <property type="entry name" value="AB_hydrolase_fold"/>
</dbReference>
<protein>
    <recommendedName>
        <fullName evidence="8">Acyl-CoA thioester hydrolase/bile acid-CoA amino acid N-acetyltransferase domain-containing protein</fullName>
    </recommendedName>
</protein>
<keyword evidence="7" id="KW-1185">Reference proteome</keyword>
<dbReference type="SUPFAM" id="SSF53474">
    <property type="entry name" value="alpha/beta-Hydrolases"/>
    <property type="match status" value="1"/>
</dbReference>
<feature type="active site" description="Charge relay system" evidence="3">
    <location>
        <position position="413"/>
    </location>
</feature>
<dbReference type="PANTHER" id="PTHR10824:SF17">
    <property type="entry name" value="ACYL-COENZYME A THIOESTERASE 6"/>
    <property type="match status" value="1"/>
</dbReference>
<dbReference type="Gene3D" id="2.60.40.2240">
    <property type="entry name" value="Acyl-CoA thioester hydrolase/BAAT N-terminal domain"/>
    <property type="match status" value="1"/>
</dbReference>
<dbReference type="InterPro" id="IPR006862">
    <property type="entry name" value="Thio_Ohase/aa_AcTrfase"/>
</dbReference>
<proteinExistence type="inferred from homology"/>
<dbReference type="InterPro" id="IPR042490">
    <property type="entry name" value="Thio_Ohase/BAAT_N"/>
</dbReference>
<dbReference type="GO" id="GO:0006631">
    <property type="term" value="P:fatty acid metabolic process"/>
    <property type="evidence" value="ECO:0007669"/>
    <property type="project" value="UniProtKB-KW"/>
</dbReference>
<dbReference type="FunFam" id="2.60.40.2240:FF:000001">
    <property type="entry name" value="acyl-coenzyme A thioesterase 4"/>
    <property type="match status" value="1"/>
</dbReference>
<keyword evidence="2" id="KW-0276">Fatty acid metabolism</keyword>
<dbReference type="Pfam" id="PF08840">
    <property type="entry name" value="BAAT_C"/>
    <property type="match status" value="1"/>
</dbReference>
<evidence type="ECO:0000259" key="5">
    <source>
        <dbReference type="Pfam" id="PF08840"/>
    </source>
</evidence>
<evidence type="ECO:0000256" key="1">
    <source>
        <dbReference type="ARBA" id="ARBA00006538"/>
    </source>
</evidence>
<dbReference type="Gene3D" id="3.40.50.1820">
    <property type="entry name" value="alpha/beta hydrolase"/>
    <property type="match status" value="1"/>
</dbReference>
<dbReference type="PANTHER" id="PTHR10824">
    <property type="entry name" value="ACYL-COENZYME A THIOESTERASE-RELATED"/>
    <property type="match status" value="1"/>
</dbReference>
<feature type="domain" description="BAAT/Acyl-CoA thioester hydrolase C-terminal" evidence="5">
    <location>
        <begin position="256"/>
        <end position="463"/>
    </location>
</feature>
<dbReference type="PIRSF" id="PIRSF016521">
    <property type="entry name" value="Acyl-CoA_hydro"/>
    <property type="match status" value="1"/>
</dbReference>
<dbReference type="AlphaFoldDB" id="A0A5N5LBD9"/>